<dbReference type="AlphaFoldDB" id="J3PDF9"/>
<proteinExistence type="predicted"/>
<organism evidence="1">
    <name type="scientific">Gaeumannomyces tritici (strain R3-111a-1)</name>
    <name type="common">Wheat and barley take-all root rot fungus</name>
    <name type="synonym">Gaeumannomyces graminis var. tritici</name>
    <dbReference type="NCBI Taxonomy" id="644352"/>
    <lineage>
        <taxon>Eukaryota</taxon>
        <taxon>Fungi</taxon>
        <taxon>Dikarya</taxon>
        <taxon>Ascomycota</taxon>
        <taxon>Pezizomycotina</taxon>
        <taxon>Sordariomycetes</taxon>
        <taxon>Sordariomycetidae</taxon>
        <taxon>Magnaporthales</taxon>
        <taxon>Magnaporthaceae</taxon>
        <taxon>Gaeumannomyces</taxon>
    </lineage>
</organism>
<evidence type="ECO:0000313" key="1">
    <source>
        <dbReference type="EMBL" id="EJT70507.1"/>
    </source>
</evidence>
<dbReference type="RefSeq" id="XP_009227685.1">
    <property type="nucleotide sequence ID" value="XM_009229421.1"/>
</dbReference>
<dbReference type="EMBL" id="GL385401">
    <property type="protein sequence ID" value="EJT70507.1"/>
    <property type="molecule type" value="Genomic_DNA"/>
</dbReference>
<name>J3PDF9_GAET3</name>
<dbReference type="Proteomes" id="UP000006039">
    <property type="component" value="Unassembled WGS sequence"/>
</dbReference>
<evidence type="ECO:0000313" key="2">
    <source>
        <dbReference type="EnsemblFungi" id="EJT70507"/>
    </source>
</evidence>
<keyword evidence="3" id="KW-1185">Reference proteome</keyword>
<reference evidence="1" key="3">
    <citation type="submission" date="2010-09" db="EMBL/GenBank/DDBJ databases">
        <title>Annotation of Gaeumannomyces graminis var. tritici R3-111a-1.</title>
        <authorList>
            <consortium name="The Broad Institute Genome Sequencing Platform"/>
            <person name="Ma L.-J."/>
            <person name="Dead R."/>
            <person name="Young S.K."/>
            <person name="Zeng Q."/>
            <person name="Gargeya S."/>
            <person name="Fitzgerald M."/>
            <person name="Haas B."/>
            <person name="Abouelleil A."/>
            <person name="Alvarado L."/>
            <person name="Arachchi H.M."/>
            <person name="Berlin A."/>
            <person name="Brown A."/>
            <person name="Chapman S.B."/>
            <person name="Chen Z."/>
            <person name="Dunbar C."/>
            <person name="Freedman E."/>
            <person name="Gearin G."/>
            <person name="Gellesch M."/>
            <person name="Goldberg J."/>
            <person name="Griggs A."/>
            <person name="Gujja S."/>
            <person name="Heiman D."/>
            <person name="Howarth C."/>
            <person name="Larson L."/>
            <person name="Lui A."/>
            <person name="MacDonald P.J.P."/>
            <person name="Mehta T."/>
            <person name="Montmayeur A."/>
            <person name="Murphy C."/>
            <person name="Neiman D."/>
            <person name="Pearson M."/>
            <person name="Priest M."/>
            <person name="Roberts A."/>
            <person name="Saif S."/>
            <person name="Shea T."/>
            <person name="Shenoy N."/>
            <person name="Sisk P."/>
            <person name="Stolte C."/>
            <person name="Sykes S."/>
            <person name="Yandava C."/>
            <person name="Wortman J."/>
            <person name="Nusbaum C."/>
            <person name="Birren B."/>
        </authorList>
    </citation>
    <scope>NUCLEOTIDE SEQUENCE</scope>
    <source>
        <strain evidence="1">R3-111a-1</strain>
    </source>
</reference>
<accession>J3PDF9</accession>
<reference evidence="2" key="5">
    <citation type="submission" date="2018-04" db="UniProtKB">
        <authorList>
            <consortium name="EnsemblFungi"/>
        </authorList>
    </citation>
    <scope>IDENTIFICATION</scope>
    <source>
        <strain evidence="2">R3-111a-1</strain>
    </source>
</reference>
<dbReference type="VEuPathDB" id="FungiDB:GGTG_11530"/>
<evidence type="ECO:0000313" key="3">
    <source>
        <dbReference type="Proteomes" id="UP000006039"/>
    </source>
</evidence>
<reference evidence="1" key="2">
    <citation type="submission" date="2010-07" db="EMBL/GenBank/DDBJ databases">
        <authorList>
            <consortium name="The Broad Institute Genome Sequencing Platform"/>
            <consortium name="Broad Institute Genome Sequencing Center for Infectious Disease"/>
            <person name="Ma L.-J."/>
            <person name="Dead R."/>
            <person name="Young S."/>
            <person name="Zeng Q."/>
            <person name="Koehrsen M."/>
            <person name="Alvarado L."/>
            <person name="Berlin A."/>
            <person name="Chapman S.B."/>
            <person name="Chen Z."/>
            <person name="Freedman E."/>
            <person name="Gellesch M."/>
            <person name="Goldberg J."/>
            <person name="Griggs A."/>
            <person name="Gujja S."/>
            <person name="Heilman E.R."/>
            <person name="Heiman D."/>
            <person name="Hepburn T."/>
            <person name="Howarth C."/>
            <person name="Jen D."/>
            <person name="Larson L."/>
            <person name="Mehta T."/>
            <person name="Neiman D."/>
            <person name="Pearson M."/>
            <person name="Roberts A."/>
            <person name="Saif S."/>
            <person name="Shea T."/>
            <person name="Shenoy N."/>
            <person name="Sisk P."/>
            <person name="Stolte C."/>
            <person name="Sykes S."/>
            <person name="Walk T."/>
            <person name="White J."/>
            <person name="Yandava C."/>
            <person name="Haas B."/>
            <person name="Nusbaum C."/>
            <person name="Birren B."/>
        </authorList>
    </citation>
    <scope>NUCLEOTIDE SEQUENCE</scope>
    <source>
        <strain evidence="1">R3-111a-1</strain>
    </source>
</reference>
<dbReference type="GeneID" id="20351988"/>
<dbReference type="EnsemblFungi" id="EJT70507">
    <property type="protein sequence ID" value="EJT70507"/>
    <property type="gene ID" value="GGTG_11530"/>
</dbReference>
<dbReference type="HOGENOM" id="CLU_2812517_0_0_1"/>
<reference evidence="3" key="1">
    <citation type="submission" date="2010-07" db="EMBL/GenBank/DDBJ databases">
        <title>The genome sequence of Gaeumannomyces graminis var. tritici strain R3-111a-1.</title>
        <authorList>
            <consortium name="The Broad Institute Genome Sequencing Platform"/>
            <person name="Ma L.-J."/>
            <person name="Dead R."/>
            <person name="Young S."/>
            <person name="Zeng Q."/>
            <person name="Koehrsen M."/>
            <person name="Alvarado L."/>
            <person name="Berlin A."/>
            <person name="Chapman S.B."/>
            <person name="Chen Z."/>
            <person name="Freedman E."/>
            <person name="Gellesch M."/>
            <person name="Goldberg J."/>
            <person name="Griggs A."/>
            <person name="Gujja S."/>
            <person name="Heilman E.R."/>
            <person name="Heiman D."/>
            <person name="Hepburn T."/>
            <person name="Howarth C."/>
            <person name="Jen D."/>
            <person name="Larson L."/>
            <person name="Mehta T."/>
            <person name="Neiman D."/>
            <person name="Pearson M."/>
            <person name="Roberts A."/>
            <person name="Saif S."/>
            <person name="Shea T."/>
            <person name="Shenoy N."/>
            <person name="Sisk P."/>
            <person name="Stolte C."/>
            <person name="Sykes S."/>
            <person name="Walk T."/>
            <person name="White J."/>
            <person name="Yandava C."/>
            <person name="Haas B."/>
            <person name="Nusbaum C."/>
            <person name="Birren B."/>
        </authorList>
    </citation>
    <scope>NUCLEOTIDE SEQUENCE [LARGE SCALE GENOMIC DNA]</scope>
    <source>
        <strain evidence="3">R3-111a-1</strain>
    </source>
</reference>
<sequence length="67" mass="7685">MLYNASALYFKMNYSRCRNDSVLEKGKYKGFNKETVKPLLQKVLELQARASPQEPMGLKPQGPVTYD</sequence>
<reference evidence="2" key="4">
    <citation type="journal article" date="2015" name="G3 (Bethesda)">
        <title>Genome sequences of three phytopathogenic species of the Magnaporthaceae family of fungi.</title>
        <authorList>
            <person name="Okagaki L.H."/>
            <person name="Nunes C.C."/>
            <person name="Sailsbery J."/>
            <person name="Clay B."/>
            <person name="Brown D."/>
            <person name="John T."/>
            <person name="Oh Y."/>
            <person name="Young N."/>
            <person name="Fitzgerald M."/>
            <person name="Haas B.J."/>
            <person name="Zeng Q."/>
            <person name="Young S."/>
            <person name="Adiconis X."/>
            <person name="Fan L."/>
            <person name="Levin J.Z."/>
            <person name="Mitchell T.K."/>
            <person name="Okubara P.A."/>
            <person name="Farman M.L."/>
            <person name="Kohn L.M."/>
            <person name="Birren B."/>
            <person name="Ma L.-J."/>
            <person name="Dean R.A."/>
        </authorList>
    </citation>
    <scope>NUCLEOTIDE SEQUENCE</scope>
    <source>
        <strain evidence="2">R3-111a-1</strain>
    </source>
</reference>
<gene>
    <name evidence="2" type="primary">20351988</name>
    <name evidence="1" type="ORF">GGTG_11530</name>
</gene>
<protein>
    <submittedName>
        <fullName evidence="1 2">Uncharacterized protein</fullName>
    </submittedName>
</protein>